<dbReference type="AlphaFoldDB" id="A0A9X4X831"/>
<evidence type="ECO:0000256" key="1">
    <source>
        <dbReference type="ARBA" id="ARBA00004323"/>
    </source>
</evidence>
<comment type="subcellular location">
    <subcellularLocation>
        <location evidence="2">Endoplasmic reticulum membrane</location>
        <topology evidence="2">Single-pass type II membrane protein</topology>
    </subcellularLocation>
    <subcellularLocation>
        <location evidence="1">Golgi apparatus membrane</location>
        <topology evidence="1">Single-pass type II membrane protein</topology>
    </subcellularLocation>
</comment>
<proteinExistence type="predicted"/>
<dbReference type="Pfam" id="PF02485">
    <property type="entry name" value="Branch"/>
    <property type="match status" value="1"/>
</dbReference>
<evidence type="ECO:0000313" key="16">
    <source>
        <dbReference type="Proteomes" id="UP000488295"/>
    </source>
</evidence>
<accession>A0A9X4X831</accession>
<evidence type="ECO:0000256" key="7">
    <source>
        <dbReference type="ARBA" id="ARBA00022824"/>
    </source>
</evidence>
<organism evidence="15 16">
    <name type="scientific">Lactobacillus johnsonii</name>
    <dbReference type="NCBI Taxonomy" id="33959"/>
    <lineage>
        <taxon>Bacteria</taxon>
        <taxon>Bacillati</taxon>
        <taxon>Bacillota</taxon>
        <taxon>Bacilli</taxon>
        <taxon>Lactobacillales</taxon>
        <taxon>Lactobacillaceae</taxon>
        <taxon>Lactobacillus</taxon>
    </lineage>
</organism>
<evidence type="ECO:0000256" key="5">
    <source>
        <dbReference type="ARBA" id="ARBA00022692"/>
    </source>
</evidence>
<dbReference type="GO" id="GO:0046872">
    <property type="term" value="F:metal ion binding"/>
    <property type="evidence" value="ECO:0007669"/>
    <property type="project" value="UniProtKB-KW"/>
</dbReference>
<keyword evidence="13" id="KW-0325">Glycoprotein</keyword>
<dbReference type="InterPro" id="IPR003406">
    <property type="entry name" value="Glyco_trans_14"/>
</dbReference>
<dbReference type="Proteomes" id="UP000488295">
    <property type="component" value="Unassembled WGS sequence"/>
</dbReference>
<dbReference type="InterPro" id="IPR043538">
    <property type="entry name" value="XYLT"/>
</dbReference>
<name>A0A9X4X831_LACJH</name>
<evidence type="ECO:0000313" key="15">
    <source>
        <dbReference type="EMBL" id="MTE02987.1"/>
    </source>
</evidence>
<keyword evidence="10" id="KW-0333">Golgi apparatus</keyword>
<keyword evidence="3" id="KW-0328">Glycosyltransferase</keyword>
<protein>
    <recommendedName>
        <fullName evidence="14">Peptide O-xylosyltransferase</fullName>
    </recommendedName>
</protein>
<keyword evidence="9" id="KW-1133">Transmembrane helix</keyword>
<dbReference type="PANTHER" id="PTHR46025:SF3">
    <property type="entry name" value="XYLOSYLTRANSFERASE OXT"/>
    <property type="match status" value="1"/>
</dbReference>
<comment type="caution">
    <text evidence="15">The sequence shown here is derived from an EMBL/GenBank/DDBJ whole genome shotgun (WGS) entry which is preliminary data.</text>
</comment>
<evidence type="ECO:0000256" key="2">
    <source>
        <dbReference type="ARBA" id="ARBA00004648"/>
    </source>
</evidence>
<evidence type="ECO:0000256" key="8">
    <source>
        <dbReference type="ARBA" id="ARBA00022968"/>
    </source>
</evidence>
<evidence type="ECO:0000256" key="6">
    <source>
        <dbReference type="ARBA" id="ARBA00022723"/>
    </source>
</evidence>
<dbReference type="GO" id="GO:0030158">
    <property type="term" value="F:protein xylosyltransferase activity"/>
    <property type="evidence" value="ECO:0007669"/>
    <property type="project" value="InterPro"/>
</dbReference>
<dbReference type="GO" id="GO:0016020">
    <property type="term" value="C:membrane"/>
    <property type="evidence" value="ECO:0007669"/>
    <property type="project" value="InterPro"/>
</dbReference>
<dbReference type="RefSeq" id="WP_155692493.1">
    <property type="nucleotide sequence ID" value="NZ_WKKC01000010.1"/>
</dbReference>
<sequence>MLSEIMQAILISAYKDPEYLKRLINFFSKDFRVFVHIDKKSNINREEIKLNANVYVYKKFVVSWGGINHLRAILFLMQEALKKDKSVSYIHIISGSDIPVKKIEDFNKFENCEKIYMEHMKVKDLKSNVINRRYQYGNRLPYRDPRKRSVRVVNKIYEILHRPNSKIGKFQASQLYKGLIWLSLPRKAAEYVIDYEKKNDLVKQMKYITVPEEFFFQTILENSSFKSKIAPNNLVYNDWSEPRYNSLPAILDESDYEKISNGTYFFARKIDMSISKELVKKISNEINKF</sequence>
<dbReference type="GO" id="GO:0015012">
    <property type="term" value="P:heparan sulfate proteoglycan biosynthetic process"/>
    <property type="evidence" value="ECO:0007669"/>
    <property type="project" value="TreeGrafter"/>
</dbReference>
<keyword evidence="7" id="KW-0256">Endoplasmic reticulum</keyword>
<evidence type="ECO:0000256" key="3">
    <source>
        <dbReference type="ARBA" id="ARBA00022676"/>
    </source>
</evidence>
<evidence type="ECO:0000256" key="14">
    <source>
        <dbReference type="ARBA" id="ARBA00042865"/>
    </source>
</evidence>
<evidence type="ECO:0000256" key="4">
    <source>
        <dbReference type="ARBA" id="ARBA00022679"/>
    </source>
</evidence>
<dbReference type="EMBL" id="WKKC01000010">
    <property type="protein sequence ID" value="MTE02987.1"/>
    <property type="molecule type" value="Genomic_DNA"/>
</dbReference>
<dbReference type="GO" id="GO:0050650">
    <property type="term" value="P:chondroitin sulfate proteoglycan biosynthetic process"/>
    <property type="evidence" value="ECO:0007669"/>
    <property type="project" value="TreeGrafter"/>
</dbReference>
<evidence type="ECO:0000256" key="11">
    <source>
        <dbReference type="ARBA" id="ARBA00023136"/>
    </source>
</evidence>
<reference evidence="15 16" key="1">
    <citation type="submission" date="2019-11" db="EMBL/GenBank/DDBJ databases">
        <title>Gastrointestinal microbiota of Peromyscus leucopus.</title>
        <authorList>
            <person name="Milovic A."/>
            <person name="Bassam K."/>
            <person name="Barbour A.G."/>
        </authorList>
    </citation>
    <scope>NUCLEOTIDE SEQUENCE [LARGE SCALE GENOMIC DNA]</scope>
    <source>
        <strain evidence="15 16">LL8</strain>
    </source>
</reference>
<gene>
    <name evidence="15" type="ORF">GJU95_04260</name>
</gene>
<evidence type="ECO:0000256" key="10">
    <source>
        <dbReference type="ARBA" id="ARBA00023034"/>
    </source>
</evidence>
<evidence type="ECO:0000256" key="9">
    <source>
        <dbReference type="ARBA" id="ARBA00022989"/>
    </source>
</evidence>
<keyword evidence="6" id="KW-0479">Metal-binding</keyword>
<keyword evidence="5" id="KW-0812">Transmembrane</keyword>
<keyword evidence="8" id="KW-0735">Signal-anchor</keyword>
<evidence type="ECO:0000256" key="13">
    <source>
        <dbReference type="ARBA" id="ARBA00023180"/>
    </source>
</evidence>
<evidence type="ECO:0000256" key="12">
    <source>
        <dbReference type="ARBA" id="ARBA00023157"/>
    </source>
</evidence>
<keyword evidence="12" id="KW-1015">Disulfide bond</keyword>
<keyword evidence="4" id="KW-0808">Transferase</keyword>
<dbReference type="PANTHER" id="PTHR46025">
    <property type="entry name" value="XYLOSYLTRANSFERASE OXT"/>
    <property type="match status" value="1"/>
</dbReference>
<keyword evidence="11" id="KW-0472">Membrane</keyword>